<comment type="caution">
    <text evidence="2">The sequence shown here is derived from an EMBL/GenBank/DDBJ whole genome shotgun (WGS) entry which is preliminary data.</text>
</comment>
<keyword evidence="3" id="KW-1185">Reference proteome</keyword>
<evidence type="ECO:0000256" key="1">
    <source>
        <dbReference type="SAM" id="MobiDB-lite"/>
    </source>
</evidence>
<protein>
    <submittedName>
        <fullName evidence="2">Uncharacterized protein</fullName>
    </submittedName>
</protein>
<dbReference type="AlphaFoldDB" id="A0AAE1D015"/>
<dbReference type="EMBL" id="JAWDGP010006106">
    <property type="protein sequence ID" value="KAK3747175.1"/>
    <property type="molecule type" value="Genomic_DNA"/>
</dbReference>
<accession>A0AAE1D015</accession>
<sequence>MQALEYRGQGVVRICYCLLERLRNGHTPVNGQLDGRWDETDKKIEIVNNGSRRDNTPLEIGEDERRGGESVKGGCLPCGHHCAMSGRSPPALDKNHRNLESVAEESGPPPLTQ</sequence>
<proteinExistence type="predicted"/>
<organism evidence="2 3">
    <name type="scientific">Elysia crispata</name>
    <name type="common">lettuce slug</name>
    <dbReference type="NCBI Taxonomy" id="231223"/>
    <lineage>
        <taxon>Eukaryota</taxon>
        <taxon>Metazoa</taxon>
        <taxon>Spiralia</taxon>
        <taxon>Lophotrochozoa</taxon>
        <taxon>Mollusca</taxon>
        <taxon>Gastropoda</taxon>
        <taxon>Heterobranchia</taxon>
        <taxon>Euthyneura</taxon>
        <taxon>Panpulmonata</taxon>
        <taxon>Sacoglossa</taxon>
        <taxon>Placobranchoidea</taxon>
        <taxon>Plakobranchidae</taxon>
        <taxon>Elysia</taxon>
    </lineage>
</organism>
<name>A0AAE1D015_9GAST</name>
<reference evidence="2" key="1">
    <citation type="journal article" date="2023" name="G3 (Bethesda)">
        <title>A reference genome for the long-term kleptoplast-retaining sea slug Elysia crispata morphotype clarki.</title>
        <authorList>
            <person name="Eastman K.E."/>
            <person name="Pendleton A.L."/>
            <person name="Shaikh M.A."/>
            <person name="Suttiyut T."/>
            <person name="Ogas R."/>
            <person name="Tomko P."/>
            <person name="Gavelis G."/>
            <person name="Widhalm J.R."/>
            <person name="Wisecaver J.H."/>
        </authorList>
    </citation>
    <scope>NUCLEOTIDE SEQUENCE</scope>
    <source>
        <strain evidence="2">ECLA1</strain>
    </source>
</reference>
<evidence type="ECO:0000313" key="2">
    <source>
        <dbReference type="EMBL" id="KAK3747175.1"/>
    </source>
</evidence>
<dbReference type="Proteomes" id="UP001283361">
    <property type="component" value="Unassembled WGS sequence"/>
</dbReference>
<evidence type="ECO:0000313" key="3">
    <source>
        <dbReference type="Proteomes" id="UP001283361"/>
    </source>
</evidence>
<feature type="region of interest" description="Disordered" evidence="1">
    <location>
        <begin position="86"/>
        <end position="113"/>
    </location>
</feature>
<feature type="region of interest" description="Disordered" evidence="1">
    <location>
        <begin position="49"/>
        <end position="71"/>
    </location>
</feature>
<gene>
    <name evidence="2" type="ORF">RRG08_035721</name>
</gene>